<dbReference type="InterPro" id="IPR036843">
    <property type="entry name" value="KamE_N_sf"/>
</dbReference>
<dbReference type="Pfam" id="PF02310">
    <property type="entry name" value="B12-binding"/>
    <property type="match status" value="1"/>
</dbReference>
<accession>A0ABS8HPQ5</accession>
<dbReference type="RefSeq" id="WP_229534304.1">
    <property type="nucleotide sequence ID" value="NZ_JAJHJB010000005.1"/>
</dbReference>
<dbReference type="Proteomes" id="UP001165492">
    <property type="component" value="Unassembled WGS sequence"/>
</dbReference>
<dbReference type="CDD" id="cd02065">
    <property type="entry name" value="B12-binding_like"/>
    <property type="match status" value="1"/>
</dbReference>
<dbReference type="InterPro" id="IPR006158">
    <property type="entry name" value="Cobalamin-bd"/>
</dbReference>
<feature type="domain" description="B12-binding" evidence="1">
    <location>
        <begin position="105"/>
        <end position="248"/>
    </location>
</feature>
<reference evidence="2" key="1">
    <citation type="submission" date="2021-11" db="EMBL/GenBank/DDBJ databases">
        <title>Description of a new species Pelosinus isolated from the bottom sediments of Lake Baikal.</title>
        <authorList>
            <person name="Zakharyuk A."/>
        </authorList>
    </citation>
    <scope>NUCLEOTIDE SEQUENCE</scope>
    <source>
        <strain evidence="2">Bkl1</strain>
    </source>
</reference>
<dbReference type="EMBL" id="JAJHJB010000005">
    <property type="protein sequence ID" value="MCC5464907.1"/>
    <property type="molecule type" value="Genomic_DNA"/>
</dbReference>
<evidence type="ECO:0000313" key="3">
    <source>
        <dbReference type="Proteomes" id="UP001165492"/>
    </source>
</evidence>
<comment type="caution">
    <text evidence="2">The sequence shown here is derived from an EMBL/GenBank/DDBJ whole genome shotgun (WGS) entry which is preliminary data.</text>
</comment>
<name>A0ABS8HPQ5_9FIRM</name>
<dbReference type="InterPro" id="IPR036724">
    <property type="entry name" value="Cobalamin-bd_sf"/>
</dbReference>
<proteinExistence type="predicted"/>
<keyword evidence="3" id="KW-1185">Reference proteome</keyword>
<sequence>MVDVHHVKPYGDTLNDGMVQLSFTLPIPLSNAAKEAARQLTASMGLEEAAVAHAEGISDTFSFFIVYGKCSHGVNIAGITVPEVALEVLSKKEIDDFIRTHLNRKLNVVGACIESDAHTVGIDAIMNIKGFNGHKGLESYHEINAVNMGAQVACEEVIHKVYEIQADAILISQVVTQKNIHITNLTRLVDMLEAEGLRDKVTLVVGGPRISHELAKELGYDAGFSSNTYAEHVASFLVQEVKRKNVWDSGKETG</sequence>
<evidence type="ECO:0000313" key="2">
    <source>
        <dbReference type="EMBL" id="MCC5464907.1"/>
    </source>
</evidence>
<dbReference type="PROSITE" id="PS51332">
    <property type="entry name" value="B12_BINDING"/>
    <property type="match status" value="1"/>
</dbReference>
<dbReference type="Gene3D" id="3.40.50.280">
    <property type="entry name" value="Cobalamin-binding domain"/>
    <property type="match status" value="1"/>
</dbReference>
<evidence type="ECO:0000259" key="1">
    <source>
        <dbReference type="PROSITE" id="PS51332"/>
    </source>
</evidence>
<organism evidence="2 3">
    <name type="scientific">Pelosinus baikalensis</name>
    <dbReference type="NCBI Taxonomy" id="2892015"/>
    <lineage>
        <taxon>Bacteria</taxon>
        <taxon>Bacillati</taxon>
        <taxon>Bacillota</taxon>
        <taxon>Negativicutes</taxon>
        <taxon>Selenomonadales</taxon>
        <taxon>Sporomusaceae</taxon>
        <taxon>Pelosinus</taxon>
    </lineage>
</organism>
<dbReference type="SUPFAM" id="SSF52242">
    <property type="entry name" value="Cobalamin (vitamin B12)-binding domain"/>
    <property type="match status" value="1"/>
</dbReference>
<dbReference type="Pfam" id="PF16554">
    <property type="entry name" value="OAM_dimer"/>
    <property type="match status" value="1"/>
</dbReference>
<dbReference type="InterPro" id="IPR028991">
    <property type="entry name" value="KamE_N"/>
</dbReference>
<protein>
    <submittedName>
        <fullName evidence="2">Cobalamin-dependent protein</fullName>
    </submittedName>
</protein>
<dbReference type="SUPFAM" id="SSF117778">
    <property type="entry name" value="D-lysine 5,6-aminomutase beta subunit KamE, N-terminal domain"/>
    <property type="match status" value="1"/>
</dbReference>
<dbReference type="Gene3D" id="3.30.30.60">
    <property type="entry name" value="D-lysine 5,6-aminomutase beta subunit KamE, N-terminal domain"/>
    <property type="match status" value="1"/>
</dbReference>
<gene>
    <name evidence="2" type="ORF">LMF89_05975</name>
</gene>